<dbReference type="RefSeq" id="WP_007259064.1">
    <property type="nucleotide sequence ID" value="NZ_AOHZ01000041.1"/>
</dbReference>
<evidence type="ECO:0000313" key="3">
    <source>
        <dbReference type="Proteomes" id="UP000011602"/>
    </source>
</evidence>
<keyword evidence="3" id="KW-1185">Reference proteome</keyword>
<comment type="caution">
    <text evidence="2">The sequence shown here is derived from an EMBL/GenBank/DDBJ whole genome shotgun (WGS) entry which is preliminary data.</text>
</comment>
<sequence length="92" mass="10069">MATRTNGKSNSQFGRLRSRIRSTLFGSEDDSSDETDHGNVGNAVEPNPDAPGNLFHCSTCGTVYIDSEKRSCSECEEDVHEVRSTLESQASR</sequence>
<organism evidence="2 3">
    <name type="scientific">Natronolimnohabitans innermongolicus JCM 12255</name>
    <dbReference type="NCBI Taxonomy" id="1227499"/>
    <lineage>
        <taxon>Archaea</taxon>
        <taxon>Methanobacteriati</taxon>
        <taxon>Methanobacteriota</taxon>
        <taxon>Stenosarchaea group</taxon>
        <taxon>Halobacteria</taxon>
        <taxon>Halobacteriales</taxon>
        <taxon>Natrialbaceae</taxon>
        <taxon>Natronolimnohabitans</taxon>
    </lineage>
</organism>
<feature type="compositionally biased region" description="Polar residues" evidence="1">
    <location>
        <begin position="1"/>
        <end position="13"/>
    </location>
</feature>
<dbReference type="Proteomes" id="UP000011602">
    <property type="component" value="Unassembled WGS sequence"/>
</dbReference>
<dbReference type="EMBL" id="AOHZ01000041">
    <property type="protein sequence ID" value="ELY57577.1"/>
    <property type="molecule type" value="Genomic_DNA"/>
</dbReference>
<dbReference type="eggNOG" id="arCOG11843">
    <property type="taxonomic scope" value="Archaea"/>
</dbReference>
<protein>
    <recommendedName>
        <fullName evidence="4">Small CPxCG-related zinc finger protein</fullName>
    </recommendedName>
</protein>
<feature type="region of interest" description="Disordered" evidence="1">
    <location>
        <begin position="1"/>
        <end position="52"/>
    </location>
</feature>
<proteinExistence type="predicted"/>
<name>L9X7L1_9EURY</name>
<dbReference type="OrthoDB" id="185851at2157"/>
<dbReference type="AlphaFoldDB" id="L9X7L1"/>
<evidence type="ECO:0000313" key="2">
    <source>
        <dbReference type="EMBL" id="ELY57577.1"/>
    </source>
</evidence>
<evidence type="ECO:0000256" key="1">
    <source>
        <dbReference type="SAM" id="MobiDB-lite"/>
    </source>
</evidence>
<gene>
    <name evidence="2" type="ORF">C493_08836</name>
</gene>
<accession>L9X7L1</accession>
<evidence type="ECO:0008006" key="4">
    <source>
        <dbReference type="Google" id="ProtNLM"/>
    </source>
</evidence>
<reference evidence="2 3" key="1">
    <citation type="journal article" date="2014" name="PLoS Genet.">
        <title>Phylogenetically driven sequencing of extremely halophilic archaea reveals strategies for static and dynamic osmo-response.</title>
        <authorList>
            <person name="Becker E.A."/>
            <person name="Seitzer P.M."/>
            <person name="Tritt A."/>
            <person name="Larsen D."/>
            <person name="Krusor M."/>
            <person name="Yao A.I."/>
            <person name="Wu D."/>
            <person name="Madern D."/>
            <person name="Eisen J.A."/>
            <person name="Darling A.E."/>
            <person name="Facciotti M.T."/>
        </authorList>
    </citation>
    <scope>NUCLEOTIDE SEQUENCE [LARGE SCALE GENOMIC DNA]</scope>
    <source>
        <strain evidence="2 3">JCM 12255</strain>
    </source>
</reference>